<keyword evidence="2" id="KW-0489">Methyltransferase</keyword>
<evidence type="ECO:0000313" key="3">
    <source>
        <dbReference type="Proteomes" id="UP000377595"/>
    </source>
</evidence>
<dbReference type="RefSeq" id="WP_155350964.1">
    <property type="nucleotide sequence ID" value="NZ_BLAF01000081.1"/>
</dbReference>
<sequence>MTLNETYFDQRASTYGDLSWHVEYAERLVELAELPPGISVLDAATGTGLAALAAARAIGPAGEVVGVDISAGMLREAEALLAKSGLPNIRYQKADATDLREFAPGSFDAVLCSSSVLYLDAARALAAWHQVLRPGGILAYSAMREGFPAASRVFRECAAEVGVAMTDPMAELGSEDASRAACEQAGFRVDRFVDGMVHRPPAAAADLWRGFAATPLHPKAPAAEPRFLARMAELHDDPTICDMPVLFVLARKNATDLPKVGAPARRALAGAGYTNLEQLADVTEAELLRLHGMGPKAMGMLREALSRHGLSFRTD</sequence>
<dbReference type="GO" id="GO:0032259">
    <property type="term" value="P:methylation"/>
    <property type="evidence" value="ECO:0007669"/>
    <property type="project" value="UniProtKB-KW"/>
</dbReference>
<name>A0A5M3XYX0_9ACTN</name>
<dbReference type="InterPro" id="IPR041698">
    <property type="entry name" value="Methyltransf_25"/>
</dbReference>
<dbReference type="GO" id="GO:0008168">
    <property type="term" value="F:methyltransferase activity"/>
    <property type="evidence" value="ECO:0007669"/>
    <property type="project" value="UniProtKB-KW"/>
</dbReference>
<evidence type="ECO:0000259" key="1">
    <source>
        <dbReference type="Pfam" id="PF13649"/>
    </source>
</evidence>
<dbReference type="Pfam" id="PF13649">
    <property type="entry name" value="Methyltransf_25"/>
    <property type="match status" value="1"/>
</dbReference>
<dbReference type="Gene3D" id="1.10.150.20">
    <property type="entry name" value="5' to 3' exonuclease, C-terminal subdomain"/>
    <property type="match status" value="1"/>
</dbReference>
<evidence type="ECO:0000313" key="2">
    <source>
        <dbReference type="EMBL" id="GES26232.1"/>
    </source>
</evidence>
<dbReference type="SUPFAM" id="SSF47789">
    <property type="entry name" value="C-terminal domain of RNA polymerase alpha subunit"/>
    <property type="match status" value="1"/>
</dbReference>
<accession>A0A5M3XYX0</accession>
<feature type="domain" description="Methyltransferase" evidence="1">
    <location>
        <begin position="40"/>
        <end position="136"/>
    </location>
</feature>
<dbReference type="InterPro" id="IPR050508">
    <property type="entry name" value="Methyltransf_Superfamily"/>
</dbReference>
<dbReference type="PANTHER" id="PTHR42912">
    <property type="entry name" value="METHYLTRANSFERASE"/>
    <property type="match status" value="1"/>
</dbReference>
<dbReference type="EMBL" id="BLAF01000081">
    <property type="protein sequence ID" value="GES26232.1"/>
    <property type="molecule type" value="Genomic_DNA"/>
</dbReference>
<protein>
    <submittedName>
        <fullName evidence="2">Methyltransferase</fullName>
    </submittedName>
</protein>
<dbReference type="InterPro" id="IPR029063">
    <property type="entry name" value="SAM-dependent_MTases_sf"/>
</dbReference>
<comment type="caution">
    <text evidence="2">The sequence shown here is derived from an EMBL/GenBank/DDBJ whole genome shotgun (WGS) entry which is preliminary data.</text>
</comment>
<keyword evidence="2" id="KW-0808">Transferase</keyword>
<dbReference type="SUPFAM" id="SSF53335">
    <property type="entry name" value="S-adenosyl-L-methionine-dependent methyltransferases"/>
    <property type="match status" value="1"/>
</dbReference>
<dbReference type="Proteomes" id="UP000377595">
    <property type="component" value="Unassembled WGS sequence"/>
</dbReference>
<gene>
    <name evidence="2" type="ORF">Aple_091310</name>
</gene>
<reference evidence="2 3" key="1">
    <citation type="submission" date="2019-10" db="EMBL/GenBank/DDBJ databases">
        <title>Whole genome shotgun sequence of Acrocarpospora pleiomorpha NBRC 16267.</title>
        <authorList>
            <person name="Ichikawa N."/>
            <person name="Kimura A."/>
            <person name="Kitahashi Y."/>
            <person name="Komaki H."/>
            <person name="Oguchi A."/>
        </authorList>
    </citation>
    <scope>NUCLEOTIDE SEQUENCE [LARGE SCALE GENOMIC DNA]</scope>
    <source>
        <strain evidence="2 3">NBRC 16267</strain>
    </source>
</reference>
<dbReference type="Gene3D" id="3.40.50.150">
    <property type="entry name" value="Vaccinia Virus protein VP39"/>
    <property type="match status" value="1"/>
</dbReference>
<dbReference type="AlphaFoldDB" id="A0A5M3XYX0"/>
<dbReference type="CDD" id="cd02440">
    <property type="entry name" value="AdoMet_MTases"/>
    <property type="match status" value="1"/>
</dbReference>
<keyword evidence="3" id="KW-1185">Reference proteome</keyword>
<proteinExistence type="predicted"/>
<dbReference type="OrthoDB" id="3763870at2"/>
<organism evidence="2 3">
    <name type="scientific">Acrocarpospora pleiomorpha</name>
    <dbReference type="NCBI Taxonomy" id="90975"/>
    <lineage>
        <taxon>Bacteria</taxon>
        <taxon>Bacillati</taxon>
        <taxon>Actinomycetota</taxon>
        <taxon>Actinomycetes</taxon>
        <taxon>Streptosporangiales</taxon>
        <taxon>Streptosporangiaceae</taxon>
        <taxon>Acrocarpospora</taxon>
    </lineage>
</organism>